<comment type="caution">
    <text evidence="1">The sequence shown here is derived from an EMBL/GenBank/DDBJ whole genome shotgun (WGS) entry which is preliminary data.</text>
</comment>
<dbReference type="AlphaFoldDB" id="A0A0F9GXC5"/>
<protein>
    <submittedName>
        <fullName evidence="1">Uncharacterized protein</fullName>
    </submittedName>
</protein>
<gene>
    <name evidence="1" type="ORF">LCGC14_2068990</name>
</gene>
<feature type="non-terminal residue" evidence="1">
    <location>
        <position position="1"/>
    </location>
</feature>
<reference evidence="1" key="1">
    <citation type="journal article" date="2015" name="Nature">
        <title>Complex archaea that bridge the gap between prokaryotes and eukaryotes.</title>
        <authorList>
            <person name="Spang A."/>
            <person name="Saw J.H."/>
            <person name="Jorgensen S.L."/>
            <person name="Zaremba-Niedzwiedzka K."/>
            <person name="Martijn J."/>
            <person name="Lind A.E."/>
            <person name="van Eijk R."/>
            <person name="Schleper C."/>
            <person name="Guy L."/>
            <person name="Ettema T.J."/>
        </authorList>
    </citation>
    <scope>NUCLEOTIDE SEQUENCE</scope>
</reference>
<dbReference type="InterPro" id="IPR048813">
    <property type="entry name" value="GP7-like"/>
</dbReference>
<dbReference type="EMBL" id="LAZR01024783">
    <property type="protein sequence ID" value="KKL74025.1"/>
    <property type="molecule type" value="Genomic_DNA"/>
</dbReference>
<proteinExistence type="predicted"/>
<name>A0A0F9GXC5_9ZZZZ</name>
<evidence type="ECO:0000313" key="1">
    <source>
        <dbReference type="EMBL" id="KKL74025.1"/>
    </source>
</evidence>
<dbReference type="Pfam" id="PF20911">
    <property type="entry name" value="GP7"/>
    <property type="match status" value="1"/>
</dbReference>
<sequence length="312" mass="34198">EIAKRTNRGDVLTVSEVLSVNNEVLQDMQWVPANNLVSHVHNRRLSLPNGTWRKLNEGAAIEASQTKQIVENIGRLESWSQIDVATLSSLLGDRVKFRNTEDAAFIMGLGQTFAEIFITGDESSTPEKFDGLNVRLASLGTMIKGCGGGGNDLTSVYIIQWGENMVHGVFLPDIGTPSQGAPVNVSDRGLQTVTVSSKLMDAYRTKFLMTVGLAVHDERCLARLANIEDDASGANIIEPDLWVEVLNEMLMRGKGSYAYCHQIVLTQLDILAMDKANVLYNIGNLWGEPVTRFRTTPVRHLESIGITQSAVA</sequence>
<accession>A0A0F9GXC5</accession>
<dbReference type="NCBIfam" id="NF045672">
    <property type="entry name" value="MCP_gp7_epsi_15"/>
    <property type="match status" value="1"/>
</dbReference>
<organism evidence="1">
    <name type="scientific">marine sediment metagenome</name>
    <dbReference type="NCBI Taxonomy" id="412755"/>
    <lineage>
        <taxon>unclassified sequences</taxon>
        <taxon>metagenomes</taxon>
        <taxon>ecological metagenomes</taxon>
    </lineage>
</organism>